<evidence type="ECO:0000313" key="1">
    <source>
        <dbReference type="EMBL" id="KAG0425022.1"/>
    </source>
</evidence>
<sequence>PLRVSLSPEVLTAHVGHPAVFRCALSGRPAAEVRWAKDGTPLVIDRARIQLLDERQALRIGSVDTRDGGMYQCAASNAHESAQATAQLILGDTVPVLLDSFGDSSVRAGDTVHLKCEATASPAPKITWTLDGAPVPPVRSGRVDLSEATRGEGHLVSYVNISRVKMEDGGLWQCTASNSAGSVTASARVGVYGPPAVRPFAGNRTAVATETLSLHCRLLSYPIDSVHWEKDGRRLPFHHRQKVFPNGTLLVLATSVQDAGEYACIAANTQGQTARAKLFVSVKVPPLIERFAFDENLHQGMRTRVYCNIARGDPPVSISWLRDGKPLKSGPDLEVRVLDAFSVALAIEALSPSHNGNYTCLASNAAASVNYTAPLRVH</sequence>
<proteinExistence type="predicted"/>
<reference evidence="1 2" key="1">
    <citation type="journal article" date="2020" name="Cell">
        <title>Large-Scale Comparative Analyses of Tick Genomes Elucidate Their Genetic Diversity and Vector Capacities.</title>
        <authorList>
            <consortium name="Tick Genome and Microbiome Consortium (TIGMIC)"/>
            <person name="Jia N."/>
            <person name="Wang J."/>
            <person name="Shi W."/>
            <person name="Du L."/>
            <person name="Sun Y."/>
            <person name="Zhan W."/>
            <person name="Jiang J.F."/>
            <person name="Wang Q."/>
            <person name="Zhang B."/>
            <person name="Ji P."/>
            <person name="Bell-Sakyi L."/>
            <person name="Cui X.M."/>
            <person name="Yuan T.T."/>
            <person name="Jiang B.G."/>
            <person name="Yang W.F."/>
            <person name="Lam T.T."/>
            <person name="Chang Q.C."/>
            <person name="Ding S.J."/>
            <person name="Wang X.J."/>
            <person name="Zhu J.G."/>
            <person name="Ruan X.D."/>
            <person name="Zhao L."/>
            <person name="Wei J.T."/>
            <person name="Ye R.Z."/>
            <person name="Que T.C."/>
            <person name="Du C.H."/>
            <person name="Zhou Y.H."/>
            <person name="Cheng J.X."/>
            <person name="Dai P.F."/>
            <person name="Guo W.B."/>
            <person name="Han X.H."/>
            <person name="Huang E.J."/>
            <person name="Li L.F."/>
            <person name="Wei W."/>
            <person name="Gao Y.C."/>
            <person name="Liu J.Z."/>
            <person name="Shao H.Z."/>
            <person name="Wang X."/>
            <person name="Wang C.C."/>
            <person name="Yang T.C."/>
            <person name="Huo Q.B."/>
            <person name="Li W."/>
            <person name="Chen H.Y."/>
            <person name="Chen S.E."/>
            <person name="Zhou L.G."/>
            <person name="Ni X.B."/>
            <person name="Tian J.H."/>
            <person name="Sheng Y."/>
            <person name="Liu T."/>
            <person name="Pan Y.S."/>
            <person name="Xia L.Y."/>
            <person name="Li J."/>
            <person name="Zhao F."/>
            <person name="Cao W.C."/>
        </authorList>
    </citation>
    <scope>NUCLEOTIDE SEQUENCE [LARGE SCALE GENOMIC DNA]</scope>
    <source>
        <strain evidence="1">Iper-2018</strain>
    </source>
</reference>
<protein>
    <submittedName>
        <fullName evidence="1">Uncharacterized protein</fullName>
    </submittedName>
</protein>
<feature type="non-terminal residue" evidence="1">
    <location>
        <position position="1"/>
    </location>
</feature>
<gene>
    <name evidence="1" type="ORF">HPB47_027788</name>
</gene>
<keyword evidence="2" id="KW-1185">Reference proteome</keyword>
<dbReference type="EMBL" id="JABSTQ010009902">
    <property type="protein sequence ID" value="KAG0425022.1"/>
    <property type="molecule type" value="Genomic_DNA"/>
</dbReference>
<comment type="caution">
    <text evidence="1">The sequence shown here is derived from an EMBL/GenBank/DDBJ whole genome shotgun (WGS) entry which is preliminary data.</text>
</comment>
<feature type="non-terminal residue" evidence="1">
    <location>
        <position position="378"/>
    </location>
</feature>
<dbReference type="Proteomes" id="UP000805193">
    <property type="component" value="Unassembled WGS sequence"/>
</dbReference>
<name>A0AC60PV78_IXOPE</name>
<evidence type="ECO:0000313" key="2">
    <source>
        <dbReference type="Proteomes" id="UP000805193"/>
    </source>
</evidence>
<accession>A0AC60PV78</accession>
<organism evidence="1 2">
    <name type="scientific">Ixodes persulcatus</name>
    <name type="common">Taiga tick</name>
    <dbReference type="NCBI Taxonomy" id="34615"/>
    <lineage>
        <taxon>Eukaryota</taxon>
        <taxon>Metazoa</taxon>
        <taxon>Ecdysozoa</taxon>
        <taxon>Arthropoda</taxon>
        <taxon>Chelicerata</taxon>
        <taxon>Arachnida</taxon>
        <taxon>Acari</taxon>
        <taxon>Parasitiformes</taxon>
        <taxon>Ixodida</taxon>
        <taxon>Ixodoidea</taxon>
        <taxon>Ixodidae</taxon>
        <taxon>Ixodinae</taxon>
        <taxon>Ixodes</taxon>
    </lineage>
</organism>